<dbReference type="Proteomes" id="UP000270094">
    <property type="component" value="Unassembled WGS sequence"/>
</dbReference>
<feature type="compositionally biased region" description="Low complexity" evidence="1">
    <location>
        <begin position="94"/>
        <end position="114"/>
    </location>
</feature>
<organism evidence="2 3">
    <name type="scientific">Strongylus vulgaris</name>
    <name type="common">Blood worm</name>
    <dbReference type="NCBI Taxonomy" id="40348"/>
    <lineage>
        <taxon>Eukaryota</taxon>
        <taxon>Metazoa</taxon>
        <taxon>Ecdysozoa</taxon>
        <taxon>Nematoda</taxon>
        <taxon>Chromadorea</taxon>
        <taxon>Rhabditida</taxon>
        <taxon>Rhabditina</taxon>
        <taxon>Rhabditomorpha</taxon>
        <taxon>Strongyloidea</taxon>
        <taxon>Strongylidae</taxon>
        <taxon>Strongylus</taxon>
    </lineage>
</organism>
<name>A0A3P7LQI1_STRVU</name>
<dbReference type="EMBL" id="UYYB01131832">
    <property type="protein sequence ID" value="VDM84645.1"/>
    <property type="molecule type" value="Genomic_DNA"/>
</dbReference>
<feature type="region of interest" description="Disordered" evidence="1">
    <location>
        <begin position="88"/>
        <end position="128"/>
    </location>
</feature>
<proteinExistence type="predicted"/>
<reference evidence="2 3" key="1">
    <citation type="submission" date="2018-11" db="EMBL/GenBank/DDBJ databases">
        <authorList>
            <consortium name="Pathogen Informatics"/>
        </authorList>
    </citation>
    <scope>NUCLEOTIDE SEQUENCE [LARGE SCALE GENOMIC DNA]</scope>
</reference>
<evidence type="ECO:0000256" key="1">
    <source>
        <dbReference type="SAM" id="MobiDB-lite"/>
    </source>
</evidence>
<evidence type="ECO:0000313" key="3">
    <source>
        <dbReference type="Proteomes" id="UP000270094"/>
    </source>
</evidence>
<keyword evidence="3" id="KW-1185">Reference proteome</keyword>
<gene>
    <name evidence="2" type="ORF">SVUK_LOCUS19643</name>
</gene>
<evidence type="ECO:0000313" key="2">
    <source>
        <dbReference type="EMBL" id="VDM84645.1"/>
    </source>
</evidence>
<protein>
    <submittedName>
        <fullName evidence="2">Uncharacterized protein</fullName>
    </submittedName>
</protein>
<dbReference type="AlphaFoldDB" id="A0A3P7LQI1"/>
<feature type="non-terminal residue" evidence="2">
    <location>
        <position position="158"/>
    </location>
</feature>
<sequence length="158" mass="17242">MEWFQDDWSWHRNPAAAIRSGGTNKQTPVWKYFVYNKAENLSSQHGNIRMKSTELNISKTYQSVSWLPNGTNNVINGLSGLVDYTRERYGGQLPSSPSSSASGSNSSSTSNNTPAPKPAKPKKEAKAEVSNFMAALRAGTPAIPGLLQNLMQSVNPLQ</sequence>
<accession>A0A3P7LQI1</accession>
<dbReference type="OrthoDB" id="5839926at2759"/>